<dbReference type="AlphaFoldDB" id="A0A0K1QC41"/>
<gene>
    <name evidence="1" type="ORF">AKJ09_10014</name>
</gene>
<protein>
    <submittedName>
        <fullName evidence="1">Uncharacterized protein</fullName>
    </submittedName>
</protein>
<evidence type="ECO:0000313" key="2">
    <source>
        <dbReference type="Proteomes" id="UP000064967"/>
    </source>
</evidence>
<accession>A0A0K1QC41</accession>
<evidence type="ECO:0000313" key="1">
    <source>
        <dbReference type="EMBL" id="AKV03351.1"/>
    </source>
</evidence>
<dbReference type="RefSeq" id="WP_146654137.1">
    <property type="nucleotide sequence ID" value="NZ_CP012333.1"/>
</dbReference>
<proteinExistence type="predicted"/>
<dbReference type="EMBL" id="CP012333">
    <property type="protein sequence ID" value="AKV03351.1"/>
    <property type="molecule type" value="Genomic_DNA"/>
</dbReference>
<keyword evidence="2" id="KW-1185">Reference proteome</keyword>
<dbReference type="Proteomes" id="UP000064967">
    <property type="component" value="Chromosome"/>
</dbReference>
<sequence length="71" mass="7416">MISTDRDSGGFVNVTLDGEAKLVHEGQYLVRDLKGALGVKGSLTQHVGGHAHALADDDPLLVVGGESFSTR</sequence>
<dbReference type="KEGG" id="llu:AKJ09_10014"/>
<reference evidence="1 2" key="1">
    <citation type="submission" date="2015-08" db="EMBL/GenBank/DDBJ databases">
        <authorList>
            <person name="Babu N.S."/>
            <person name="Beckwith C.J."/>
            <person name="Beseler K.G."/>
            <person name="Brison A."/>
            <person name="Carone J.V."/>
            <person name="Caskin T.P."/>
            <person name="Diamond M."/>
            <person name="Durham M.E."/>
            <person name="Foxe J.M."/>
            <person name="Go M."/>
            <person name="Henderson B.A."/>
            <person name="Jones I.B."/>
            <person name="McGettigan J.A."/>
            <person name="Micheletti S.J."/>
            <person name="Nasrallah M.E."/>
            <person name="Ortiz D."/>
            <person name="Piller C.R."/>
            <person name="Privatt S.R."/>
            <person name="Schneider S.L."/>
            <person name="Sharp S."/>
            <person name="Smith T.C."/>
            <person name="Stanton J.D."/>
            <person name="Ullery H.E."/>
            <person name="Wilson R.J."/>
            <person name="Serrano M.G."/>
            <person name="Buck G."/>
            <person name="Lee V."/>
            <person name="Wang Y."/>
            <person name="Carvalho R."/>
            <person name="Voegtly L."/>
            <person name="Shi R."/>
            <person name="Duckworth R."/>
            <person name="Johnson A."/>
            <person name="Loviza R."/>
            <person name="Walstead R."/>
            <person name="Shah Z."/>
            <person name="Kiflezghi M."/>
            <person name="Wade K."/>
            <person name="Ball S.L."/>
            <person name="Bradley K.W."/>
            <person name="Asai D.J."/>
            <person name="Bowman C.A."/>
            <person name="Russell D.A."/>
            <person name="Pope W.H."/>
            <person name="Jacobs-Sera D."/>
            <person name="Hendrix R.W."/>
            <person name="Hatfull G.F."/>
        </authorList>
    </citation>
    <scope>NUCLEOTIDE SEQUENCE [LARGE SCALE GENOMIC DNA]</scope>
    <source>
        <strain evidence="1 2">DSM 27648</strain>
    </source>
</reference>
<organism evidence="1 2">
    <name type="scientific">Labilithrix luteola</name>
    <dbReference type="NCBI Taxonomy" id="1391654"/>
    <lineage>
        <taxon>Bacteria</taxon>
        <taxon>Pseudomonadati</taxon>
        <taxon>Myxococcota</taxon>
        <taxon>Polyangia</taxon>
        <taxon>Polyangiales</taxon>
        <taxon>Labilitrichaceae</taxon>
        <taxon>Labilithrix</taxon>
    </lineage>
</organism>
<dbReference type="STRING" id="1391654.AKJ09_10014"/>
<name>A0A0K1QC41_9BACT</name>